<accession>A0ABW5RRE4</accession>
<dbReference type="InterPro" id="IPR052604">
    <property type="entry name" value="Mito_Tim_assembly_helper"/>
</dbReference>
<dbReference type="Pfam" id="PF05495">
    <property type="entry name" value="zf-CHY"/>
    <property type="match status" value="1"/>
</dbReference>
<keyword evidence="3" id="KW-0862">Zinc</keyword>
<dbReference type="SUPFAM" id="SSF161219">
    <property type="entry name" value="CHY zinc finger-like"/>
    <property type="match status" value="1"/>
</dbReference>
<keyword evidence="6" id="KW-1185">Reference proteome</keyword>
<protein>
    <submittedName>
        <fullName evidence="5">CHY zinc finger protein</fullName>
    </submittedName>
</protein>
<dbReference type="PANTHER" id="PTHR28082">
    <property type="entry name" value="ZINC FINGER PROTEIN"/>
    <property type="match status" value="1"/>
</dbReference>
<reference evidence="6" key="1">
    <citation type="journal article" date="2019" name="Int. J. Syst. Evol. Microbiol.">
        <title>The Global Catalogue of Microorganisms (GCM) 10K type strain sequencing project: providing services to taxonomists for standard genome sequencing and annotation.</title>
        <authorList>
            <consortium name="The Broad Institute Genomics Platform"/>
            <consortium name="The Broad Institute Genome Sequencing Center for Infectious Disease"/>
            <person name="Wu L."/>
            <person name="Ma J."/>
        </authorList>
    </citation>
    <scope>NUCLEOTIDE SEQUENCE [LARGE SCALE GENOMIC DNA]</scope>
    <source>
        <strain evidence="6">KCTC 3913</strain>
    </source>
</reference>
<evidence type="ECO:0000259" key="4">
    <source>
        <dbReference type="PROSITE" id="PS51266"/>
    </source>
</evidence>
<gene>
    <name evidence="5" type="ORF">ACFSUL_08175</name>
</gene>
<evidence type="ECO:0000256" key="2">
    <source>
        <dbReference type="ARBA" id="ARBA00022771"/>
    </source>
</evidence>
<dbReference type="PIRSF" id="PIRSF017292">
    <property type="entry name" value="UCP017292_Znf_CHY"/>
    <property type="match status" value="1"/>
</dbReference>
<evidence type="ECO:0000313" key="5">
    <source>
        <dbReference type="EMBL" id="MFD2680734.1"/>
    </source>
</evidence>
<dbReference type="InterPro" id="IPR008913">
    <property type="entry name" value="Znf_CHY"/>
</dbReference>
<evidence type="ECO:0000256" key="3">
    <source>
        <dbReference type="ARBA" id="ARBA00022833"/>
    </source>
</evidence>
<organism evidence="5 6">
    <name type="scientific">Bacillus seohaeanensis</name>
    <dbReference type="NCBI Taxonomy" id="284580"/>
    <lineage>
        <taxon>Bacteria</taxon>
        <taxon>Bacillati</taxon>
        <taxon>Bacillota</taxon>
        <taxon>Bacilli</taxon>
        <taxon>Bacillales</taxon>
        <taxon>Bacillaceae</taxon>
        <taxon>Bacillus</taxon>
    </lineage>
</organism>
<dbReference type="RefSeq" id="WP_377934397.1">
    <property type="nucleotide sequence ID" value="NZ_JBHUMF010000017.1"/>
</dbReference>
<dbReference type="EMBL" id="JBHUMF010000017">
    <property type="protein sequence ID" value="MFD2680734.1"/>
    <property type="molecule type" value="Genomic_DNA"/>
</dbReference>
<evidence type="ECO:0000256" key="1">
    <source>
        <dbReference type="ARBA" id="ARBA00022723"/>
    </source>
</evidence>
<name>A0ABW5RRE4_9BACI</name>
<dbReference type="InterPro" id="IPR037274">
    <property type="entry name" value="Znf_CHY_sf"/>
</dbReference>
<evidence type="ECO:0000313" key="6">
    <source>
        <dbReference type="Proteomes" id="UP001597506"/>
    </source>
</evidence>
<dbReference type="PROSITE" id="PS51266">
    <property type="entry name" value="ZF_CHY"/>
    <property type="match status" value="1"/>
</dbReference>
<dbReference type="PANTHER" id="PTHR28082:SF1">
    <property type="entry name" value="HELPER OF TIM PROTEIN 13"/>
    <property type="match status" value="1"/>
</dbReference>
<sequence>MVVHGTKVEGVKVDRETRCKHYSTEKDVIAIKFKCCDTYYPCYKCHEEVADHDAIVWAKDEWQSKAILCGKCGTELTILQYMNCQATCPHCEASFNSGCQLHYHLYFEG</sequence>
<keyword evidence="1" id="KW-0479">Metal-binding</keyword>
<feature type="domain" description="CHY-type" evidence="4">
    <location>
        <begin position="12"/>
        <end position="93"/>
    </location>
</feature>
<comment type="caution">
    <text evidence="5">The sequence shown here is derived from an EMBL/GenBank/DDBJ whole genome shotgun (WGS) entry which is preliminary data.</text>
</comment>
<proteinExistence type="predicted"/>
<dbReference type="InterPro" id="IPR016694">
    <property type="entry name" value="UCP017292"/>
</dbReference>
<keyword evidence="2" id="KW-0863">Zinc-finger</keyword>
<dbReference type="Proteomes" id="UP001597506">
    <property type="component" value="Unassembled WGS sequence"/>
</dbReference>